<dbReference type="EMBL" id="JAPQKI010000004">
    <property type="protein sequence ID" value="KAJ5104221.1"/>
    <property type="molecule type" value="Genomic_DNA"/>
</dbReference>
<evidence type="ECO:0000256" key="1">
    <source>
        <dbReference type="SAM" id="MobiDB-lite"/>
    </source>
</evidence>
<reference evidence="4" key="1">
    <citation type="submission" date="2022-11" db="EMBL/GenBank/DDBJ databases">
        <authorList>
            <person name="Petersen C."/>
        </authorList>
    </citation>
    <scope>NUCLEOTIDE SEQUENCE</scope>
    <source>
        <strain evidence="4">IBT 30761</strain>
    </source>
</reference>
<evidence type="ECO:0000313" key="4">
    <source>
        <dbReference type="EMBL" id="KAJ5104221.1"/>
    </source>
</evidence>
<gene>
    <name evidence="4" type="ORF">N7532_004750</name>
</gene>
<sequence length="780" mass="87245">MPVFTNMRSHPTSRRCARSLWILSNPRLPLPFTRLQSSSSGNSPSAKPQHNARSHRRRRERVPKSRLVELEVDALGERGNVTLLTPERRPRSFQRRPSSHGKPTAADSTPQTTIESLLNDLDQEEASALSTTAAQEAIRDLGRTPEQGLRLTTNEWEGLRSQLASSFTYNQLTEYIANNATGLERELGEDAWRPGMSSFWHASPAGESRGTGRIISTSQGLTGKSVLAERILRDCWQLSVTNEQGQLDLRLSPAIITVLHNSTHFSFDEVADLHHASIDITNSLGLVRVTGTQEACEWTREVIQDAVARIREETVGISLDQESSSGQAYTPPFLEWVCKKHGIAIEQSPSSVPEKILYLAENLQGAEDARRTFHLVLSDASQSPVPFSTYMPASKLANMYDQSLRFPSWFDRQKSWSRWATSSAQKTAAGIHPAPFFDDHQTRISDEILKLLRKDVTAQERPSNGATVYESVTAAVGRCLFSPKNPFPDADGTDALSASQLGRLSLPRTFTREIPKLTPFLEKLPQLDVMKSTGRYLLRLKPSFQFLGVVPELEVEFAPRESNAESSEGTEPAVKITSLRSILRSSSVDYLLPEISIDLRFTRTAYRDISAETLSQTPHYKQLVQHIEDILGRLIASADASYKAVPLPAFCTISLPRGLLLNPEQESFDDALWDALPQNNMEVEYIYPPLCNIHDAVVQHYYFDGRKLSYQFYESGSFLAANTTDVSLAEDIPQPDPKQLDSDEFQRSVEQQYHSFYLSACDLAFKVHLARHNSLASLLS</sequence>
<evidence type="ECO:0000259" key="3">
    <source>
        <dbReference type="Pfam" id="PF20778"/>
    </source>
</evidence>
<feature type="compositionally biased region" description="Basic residues" evidence="1">
    <location>
        <begin position="50"/>
        <end position="61"/>
    </location>
</feature>
<feature type="region of interest" description="Disordered" evidence="1">
    <location>
        <begin position="81"/>
        <end position="111"/>
    </location>
</feature>
<evidence type="ECO:0000313" key="5">
    <source>
        <dbReference type="Proteomes" id="UP001149074"/>
    </source>
</evidence>
<dbReference type="Pfam" id="PF20778">
    <property type="entry name" value="SLS1_C"/>
    <property type="match status" value="1"/>
</dbReference>
<dbReference type="Pfam" id="PF20776">
    <property type="entry name" value="SLS1_N"/>
    <property type="match status" value="1"/>
</dbReference>
<dbReference type="Proteomes" id="UP001149074">
    <property type="component" value="Unassembled WGS sequence"/>
</dbReference>
<organism evidence="4 5">
    <name type="scientific">Penicillium argentinense</name>
    <dbReference type="NCBI Taxonomy" id="1131581"/>
    <lineage>
        <taxon>Eukaryota</taxon>
        <taxon>Fungi</taxon>
        <taxon>Dikarya</taxon>
        <taxon>Ascomycota</taxon>
        <taxon>Pezizomycotina</taxon>
        <taxon>Eurotiomycetes</taxon>
        <taxon>Eurotiomycetidae</taxon>
        <taxon>Eurotiales</taxon>
        <taxon>Aspergillaceae</taxon>
        <taxon>Penicillium</taxon>
    </lineage>
</organism>
<keyword evidence="5" id="KW-1185">Reference proteome</keyword>
<dbReference type="InterPro" id="IPR048400">
    <property type="entry name" value="SLS1_N"/>
</dbReference>
<dbReference type="InterPro" id="IPR048401">
    <property type="entry name" value="SLS1_C"/>
</dbReference>
<name>A0A9W9KFU1_9EURO</name>
<dbReference type="RefSeq" id="XP_056477601.1">
    <property type="nucleotide sequence ID" value="XM_056617244.1"/>
</dbReference>
<proteinExistence type="predicted"/>
<dbReference type="OrthoDB" id="5392646at2759"/>
<feature type="region of interest" description="Disordered" evidence="1">
    <location>
        <begin position="32"/>
        <end position="65"/>
    </location>
</feature>
<accession>A0A9W9KFU1</accession>
<dbReference type="AlphaFoldDB" id="A0A9W9KFU1"/>
<comment type="caution">
    <text evidence="4">The sequence shown here is derived from an EMBL/GenBank/DDBJ whole genome shotgun (WGS) entry which is preliminary data.</text>
</comment>
<reference evidence="4" key="2">
    <citation type="journal article" date="2023" name="IMA Fungus">
        <title>Comparative genomic study of the Penicillium genus elucidates a diverse pangenome and 15 lateral gene transfer events.</title>
        <authorList>
            <person name="Petersen C."/>
            <person name="Sorensen T."/>
            <person name="Nielsen M.R."/>
            <person name="Sondergaard T.E."/>
            <person name="Sorensen J.L."/>
            <person name="Fitzpatrick D.A."/>
            <person name="Frisvad J.C."/>
            <person name="Nielsen K.L."/>
        </authorList>
    </citation>
    <scope>NUCLEOTIDE SEQUENCE</scope>
    <source>
        <strain evidence="4">IBT 30761</strain>
    </source>
</reference>
<feature type="domain" description="SLS1 N-terminal" evidence="2">
    <location>
        <begin position="131"/>
        <end position="240"/>
    </location>
</feature>
<protein>
    <submittedName>
        <fullName evidence="4">Uncharacterized protein</fullName>
    </submittedName>
</protein>
<dbReference type="GeneID" id="81356223"/>
<evidence type="ECO:0000259" key="2">
    <source>
        <dbReference type="Pfam" id="PF20776"/>
    </source>
</evidence>
<feature type="domain" description="SLS1 C-terminal" evidence="3">
    <location>
        <begin position="408"/>
        <end position="763"/>
    </location>
</feature>